<protein>
    <recommendedName>
        <fullName evidence="6">Cyclic nucleotide-binding domain-containing protein</fullName>
    </recommendedName>
</protein>
<feature type="transmembrane region" description="Helical" evidence="5">
    <location>
        <begin position="584"/>
        <end position="603"/>
    </location>
</feature>
<dbReference type="GO" id="GO:0008514">
    <property type="term" value="F:organic anion transmembrane transporter activity"/>
    <property type="evidence" value="ECO:0007669"/>
    <property type="project" value="UniProtKB-ARBA"/>
</dbReference>
<feature type="transmembrane region" description="Helical" evidence="5">
    <location>
        <begin position="538"/>
        <end position="556"/>
    </location>
</feature>
<feature type="transmembrane region" description="Helical" evidence="5">
    <location>
        <begin position="460"/>
        <end position="489"/>
    </location>
</feature>
<dbReference type="GO" id="GO:0005886">
    <property type="term" value="C:plasma membrane"/>
    <property type="evidence" value="ECO:0007669"/>
    <property type="project" value="TreeGrafter"/>
</dbReference>
<dbReference type="PROSITE" id="PS50042">
    <property type="entry name" value="CNMP_BINDING_3"/>
    <property type="match status" value="1"/>
</dbReference>
<dbReference type="PANTHER" id="PTHR10283">
    <property type="entry name" value="SOLUTE CARRIER FAMILY 13 MEMBER"/>
    <property type="match status" value="1"/>
</dbReference>
<dbReference type="InterPro" id="IPR001898">
    <property type="entry name" value="SLC13A/DASS"/>
</dbReference>
<dbReference type="SMART" id="SM00100">
    <property type="entry name" value="cNMP"/>
    <property type="match status" value="1"/>
</dbReference>
<dbReference type="PANTHER" id="PTHR10283:SF82">
    <property type="entry name" value="SOLUTE CARRIER FAMILY 13 MEMBER 2"/>
    <property type="match status" value="1"/>
</dbReference>
<evidence type="ECO:0000256" key="4">
    <source>
        <dbReference type="ARBA" id="ARBA00023136"/>
    </source>
</evidence>
<evidence type="ECO:0000313" key="8">
    <source>
        <dbReference type="Proteomes" id="UP000234530"/>
    </source>
</evidence>
<evidence type="ECO:0000256" key="5">
    <source>
        <dbReference type="SAM" id="Phobius"/>
    </source>
</evidence>
<dbReference type="InterPro" id="IPR018490">
    <property type="entry name" value="cNMP-bd_dom_sf"/>
</dbReference>
<dbReference type="Proteomes" id="UP000234530">
    <property type="component" value="Chromosome"/>
</dbReference>
<dbReference type="Gene3D" id="2.60.120.10">
    <property type="entry name" value="Jelly Rolls"/>
    <property type="match status" value="1"/>
</dbReference>
<feature type="transmembrane region" description="Helical" evidence="5">
    <location>
        <begin position="310"/>
        <end position="333"/>
    </location>
</feature>
<feature type="transmembrane region" description="Helical" evidence="5">
    <location>
        <begin position="151"/>
        <end position="168"/>
    </location>
</feature>
<dbReference type="Pfam" id="PF00939">
    <property type="entry name" value="Na_sulph_symp"/>
    <property type="match status" value="1"/>
</dbReference>
<dbReference type="SUPFAM" id="SSF51206">
    <property type="entry name" value="cAMP-binding domain-like"/>
    <property type="match status" value="1"/>
</dbReference>
<feature type="transmembrane region" description="Helical" evidence="5">
    <location>
        <begin position="269"/>
        <end position="290"/>
    </location>
</feature>
<keyword evidence="8" id="KW-1185">Reference proteome</keyword>
<dbReference type="Pfam" id="PF00027">
    <property type="entry name" value="cNMP_binding"/>
    <property type="match status" value="1"/>
</dbReference>
<dbReference type="EMBL" id="CP025430">
    <property type="protein sequence ID" value="AUH64217.1"/>
    <property type="molecule type" value="Genomic_DNA"/>
</dbReference>
<reference evidence="7 8" key="1">
    <citation type="journal article" date="2013" name="Antonie Van Leeuwenhoek">
        <title>Paracoccus zhejiangensis sp. nov., isolated from activated sludge in wastewater-treatment system.</title>
        <authorList>
            <person name="Wu Z.G."/>
            <person name="Zhang D.F."/>
            <person name="Liu Y.L."/>
            <person name="Wang F."/>
            <person name="Jiang X."/>
            <person name="Li C."/>
            <person name="Li S.P."/>
            <person name="Hong Q."/>
            <person name="Li W.J."/>
        </authorList>
    </citation>
    <scope>NUCLEOTIDE SEQUENCE [LARGE SCALE GENOMIC DNA]</scope>
    <source>
        <strain evidence="7 8">J6</strain>
    </source>
</reference>
<dbReference type="KEGG" id="pzh:CX676_08650"/>
<dbReference type="CDD" id="cd00038">
    <property type="entry name" value="CAP_ED"/>
    <property type="match status" value="1"/>
</dbReference>
<dbReference type="GO" id="GO:1905039">
    <property type="term" value="P:carboxylic acid transmembrane transport"/>
    <property type="evidence" value="ECO:0007669"/>
    <property type="project" value="UniProtKB-ARBA"/>
</dbReference>
<evidence type="ECO:0000256" key="1">
    <source>
        <dbReference type="ARBA" id="ARBA00004141"/>
    </source>
</evidence>
<feature type="transmembrane region" description="Helical" evidence="5">
    <location>
        <begin position="398"/>
        <end position="418"/>
    </location>
</feature>
<keyword evidence="3 5" id="KW-1133">Transmembrane helix</keyword>
<dbReference type="AlphaFoldDB" id="A0A2H5EY56"/>
<gene>
    <name evidence="7" type="ORF">CX676_08650</name>
</gene>
<dbReference type="OrthoDB" id="8740737at2"/>
<dbReference type="InterPro" id="IPR014710">
    <property type="entry name" value="RmlC-like_jellyroll"/>
</dbReference>
<accession>A0A2H5EY56</accession>
<proteinExistence type="predicted"/>
<feature type="domain" description="Cyclic nucleotide-binding" evidence="6">
    <location>
        <begin position="11"/>
        <end position="125"/>
    </location>
</feature>
<feature type="transmembrane region" description="Helical" evidence="5">
    <location>
        <begin position="180"/>
        <end position="197"/>
    </location>
</feature>
<sequence>MPADALLADPILGRLEGMALSALIPHVTRRVIAAGDFLYRAGEPADTVFLIQNGALRLENGQGRSARQVEGCAGEEALLGLGSHSASAMAETETTVLAIPAGQLAHLAGRRRDLREAFFRAYAGRYDGQAQATPHAAPDKPQPTAEGLGPLLGWLLTIALPLAVYLVAERLPLDPAATDFLAIVMVAVVMWLFGLVPEYVPPLFAALAMILLDVAPPAEVLSGFRSDSFFVTLSIFGIGALMVSSGLTYRFSLWVLGKVPATPFGYNLSLFGIGMVLSPVIPSVVGRVSIITPLMIELIEISRPEAHDRFANRLIFSLLSGASIFVPIFLTAAVPNLVVYGLFDAQTQFAFGWIAWLYAASVFGLIVLASFWLVSALIFGRARSFSLPRATIREQRRLLGPVSAPEWAAALAVLAMIGGILTGPSHRIDVAWIALAIFVTLMMFGTLGREAIRAQIDWPILIYLGTIIGWVPVAAITGLDQVIVTHLTWLGESMRSDFPRFILMVSGMILAVRLALPTGVTVILFTTALFPLAAAQGLSLWLIGFIILAVADTYVFPYQSSYYLKLRSDLEARGLAHVLDERRIIAANVVMIALRIGAIYGSLRFWQHLDLLS</sequence>
<dbReference type="InterPro" id="IPR000595">
    <property type="entry name" value="cNMP-bd_dom"/>
</dbReference>
<feature type="transmembrane region" description="Helical" evidence="5">
    <location>
        <begin position="203"/>
        <end position="222"/>
    </location>
</feature>
<evidence type="ECO:0000259" key="6">
    <source>
        <dbReference type="PROSITE" id="PS50042"/>
    </source>
</evidence>
<keyword evidence="4 5" id="KW-0472">Membrane</keyword>
<keyword evidence="2 5" id="KW-0812">Transmembrane</keyword>
<feature type="transmembrane region" description="Helical" evidence="5">
    <location>
        <begin position="229"/>
        <end position="249"/>
    </location>
</feature>
<name>A0A2H5EY56_9RHOB</name>
<feature type="transmembrane region" description="Helical" evidence="5">
    <location>
        <begin position="501"/>
        <end position="526"/>
    </location>
</feature>
<feature type="transmembrane region" description="Helical" evidence="5">
    <location>
        <begin position="353"/>
        <end position="378"/>
    </location>
</feature>
<organism evidence="7 8">
    <name type="scientific">Paracoccus zhejiangensis</name>
    <dbReference type="NCBI Taxonomy" id="1077935"/>
    <lineage>
        <taxon>Bacteria</taxon>
        <taxon>Pseudomonadati</taxon>
        <taxon>Pseudomonadota</taxon>
        <taxon>Alphaproteobacteria</taxon>
        <taxon>Rhodobacterales</taxon>
        <taxon>Paracoccaceae</taxon>
        <taxon>Paracoccus</taxon>
    </lineage>
</organism>
<dbReference type="RefSeq" id="WP_101752255.1">
    <property type="nucleotide sequence ID" value="NZ_CP025430.1"/>
</dbReference>
<evidence type="ECO:0000256" key="3">
    <source>
        <dbReference type="ARBA" id="ARBA00022989"/>
    </source>
</evidence>
<evidence type="ECO:0000256" key="2">
    <source>
        <dbReference type="ARBA" id="ARBA00022692"/>
    </source>
</evidence>
<feature type="transmembrane region" description="Helical" evidence="5">
    <location>
        <begin position="430"/>
        <end position="448"/>
    </location>
</feature>
<evidence type="ECO:0000313" key="7">
    <source>
        <dbReference type="EMBL" id="AUH64217.1"/>
    </source>
</evidence>
<comment type="subcellular location">
    <subcellularLocation>
        <location evidence="1">Membrane</location>
        <topology evidence="1">Multi-pass membrane protein</topology>
    </subcellularLocation>
</comment>